<dbReference type="GO" id="GO:0005886">
    <property type="term" value="C:plasma membrane"/>
    <property type="evidence" value="ECO:0007669"/>
    <property type="project" value="TreeGrafter"/>
</dbReference>
<comment type="caution">
    <text evidence="7">The sequence shown here is derived from an EMBL/GenBank/DDBJ whole genome shotgun (WGS) entry which is preliminary data.</text>
</comment>
<dbReference type="AlphaFoldDB" id="A0A9D2MST8"/>
<evidence type="ECO:0000256" key="1">
    <source>
        <dbReference type="ARBA" id="ARBA00004141"/>
    </source>
</evidence>
<feature type="domain" description="NfeD-like C-terminal" evidence="6">
    <location>
        <begin position="81"/>
        <end position="142"/>
    </location>
</feature>
<protein>
    <submittedName>
        <fullName evidence="7">NfeD family protein</fullName>
    </submittedName>
</protein>
<evidence type="ECO:0000313" key="7">
    <source>
        <dbReference type="EMBL" id="HJB91518.1"/>
    </source>
</evidence>
<evidence type="ECO:0000313" key="8">
    <source>
        <dbReference type="Proteomes" id="UP000886883"/>
    </source>
</evidence>
<evidence type="ECO:0000256" key="3">
    <source>
        <dbReference type="ARBA" id="ARBA00022989"/>
    </source>
</evidence>
<organism evidence="7 8">
    <name type="scientific">Candidatus Eisenbergiella merdigallinarum</name>
    <dbReference type="NCBI Taxonomy" id="2838552"/>
    <lineage>
        <taxon>Bacteria</taxon>
        <taxon>Bacillati</taxon>
        <taxon>Bacillota</taxon>
        <taxon>Clostridia</taxon>
        <taxon>Lachnospirales</taxon>
        <taxon>Lachnospiraceae</taxon>
        <taxon>Eisenbergiella</taxon>
    </lineage>
</organism>
<dbReference type="Gene3D" id="2.40.50.140">
    <property type="entry name" value="Nucleic acid-binding proteins"/>
    <property type="match status" value="1"/>
</dbReference>
<sequence length="147" mass="15484">MTEVIIWLILLVALVAVEAATMGLTTIWFAAGSLVALIAAACGAPLFVQIALFLVVSILMLVFTRPVAMKYFNGDRAKTNVESLIGRKGVVTGEIDNLRGCGQVTLNGMQWTARSATADGRIPEGNVVTVQAIDGVKLIVEPEKAAG</sequence>
<dbReference type="Pfam" id="PF01957">
    <property type="entry name" value="NfeD"/>
    <property type="match status" value="1"/>
</dbReference>
<comment type="subcellular location">
    <subcellularLocation>
        <location evidence="1">Membrane</location>
        <topology evidence="1">Multi-pass membrane protein</topology>
    </subcellularLocation>
</comment>
<evidence type="ECO:0000259" key="6">
    <source>
        <dbReference type="Pfam" id="PF01957"/>
    </source>
</evidence>
<dbReference type="EMBL" id="DWXE01000030">
    <property type="protein sequence ID" value="HJB91518.1"/>
    <property type="molecule type" value="Genomic_DNA"/>
</dbReference>
<keyword evidence="2 5" id="KW-0812">Transmembrane</keyword>
<feature type="transmembrane region" description="Helical" evidence="5">
    <location>
        <begin position="29"/>
        <end position="62"/>
    </location>
</feature>
<dbReference type="PANTHER" id="PTHR33507:SF3">
    <property type="entry name" value="INNER MEMBRANE PROTEIN YBBJ"/>
    <property type="match status" value="1"/>
</dbReference>
<accession>A0A9D2MST8</accession>
<dbReference type="InterPro" id="IPR052165">
    <property type="entry name" value="Membrane_assoc_protease"/>
</dbReference>
<gene>
    <name evidence="7" type="ORF">H9763_08650</name>
</gene>
<evidence type="ECO:0000256" key="2">
    <source>
        <dbReference type="ARBA" id="ARBA00022692"/>
    </source>
</evidence>
<proteinExistence type="predicted"/>
<name>A0A9D2MST8_9FIRM</name>
<dbReference type="InterPro" id="IPR012340">
    <property type="entry name" value="NA-bd_OB-fold"/>
</dbReference>
<reference evidence="7" key="1">
    <citation type="journal article" date="2021" name="PeerJ">
        <title>Extensive microbial diversity within the chicken gut microbiome revealed by metagenomics and culture.</title>
        <authorList>
            <person name="Gilroy R."/>
            <person name="Ravi A."/>
            <person name="Getino M."/>
            <person name="Pursley I."/>
            <person name="Horton D.L."/>
            <person name="Alikhan N.F."/>
            <person name="Baker D."/>
            <person name="Gharbi K."/>
            <person name="Hall N."/>
            <person name="Watson M."/>
            <person name="Adriaenssens E.M."/>
            <person name="Foster-Nyarko E."/>
            <person name="Jarju S."/>
            <person name="Secka A."/>
            <person name="Antonio M."/>
            <person name="Oren A."/>
            <person name="Chaudhuri R.R."/>
            <person name="La Ragione R."/>
            <person name="Hildebrand F."/>
            <person name="Pallen M.J."/>
        </authorList>
    </citation>
    <scope>NUCLEOTIDE SEQUENCE</scope>
    <source>
        <strain evidence="7">USAMLcec3-2134</strain>
    </source>
</reference>
<reference evidence="7" key="2">
    <citation type="submission" date="2021-04" db="EMBL/GenBank/DDBJ databases">
        <authorList>
            <person name="Gilroy R."/>
        </authorList>
    </citation>
    <scope>NUCLEOTIDE SEQUENCE</scope>
    <source>
        <strain evidence="7">USAMLcec3-2134</strain>
    </source>
</reference>
<evidence type="ECO:0000256" key="5">
    <source>
        <dbReference type="SAM" id="Phobius"/>
    </source>
</evidence>
<dbReference type="InterPro" id="IPR002810">
    <property type="entry name" value="NfeD-like_C"/>
</dbReference>
<dbReference type="PANTHER" id="PTHR33507">
    <property type="entry name" value="INNER MEMBRANE PROTEIN YBBJ"/>
    <property type="match status" value="1"/>
</dbReference>
<keyword evidence="3 5" id="KW-1133">Transmembrane helix</keyword>
<evidence type="ECO:0000256" key="4">
    <source>
        <dbReference type="ARBA" id="ARBA00023136"/>
    </source>
</evidence>
<dbReference type="SUPFAM" id="SSF141322">
    <property type="entry name" value="NfeD domain-like"/>
    <property type="match status" value="1"/>
</dbReference>
<keyword evidence="4 5" id="KW-0472">Membrane</keyword>
<dbReference type="Proteomes" id="UP000886883">
    <property type="component" value="Unassembled WGS sequence"/>
</dbReference>